<feature type="compositionally biased region" description="Low complexity" evidence="1">
    <location>
        <begin position="17"/>
        <end position="35"/>
    </location>
</feature>
<feature type="compositionally biased region" description="Pro residues" evidence="1">
    <location>
        <begin position="1066"/>
        <end position="1090"/>
    </location>
</feature>
<accession>A0AAD5UWY5</accession>
<proteinExistence type="predicted"/>
<feature type="compositionally biased region" description="Polar residues" evidence="1">
    <location>
        <begin position="884"/>
        <end position="903"/>
    </location>
</feature>
<reference evidence="2" key="1">
    <citation type="submission" date="2022-07" db="EMBL/GenBank/DDBJ databases">
        <title>Genome Sequence of Physisporinus lineatus.</title>
        <authorList>
            <person name="Buettner E."/>
        </authorList>
    </citation>
    <scope>NUCLEOTIDE SEQUENCE</scope>
    <source>
        <strain evidence="2">VT162</strain>
    </source>
</reference>
<feature type="compositionally biased region" description="Polar residues" evidence="1">
    <location>
        <begin position="492"/>
        <end position="512"/>
    </location>
</feature>
<feature type="compositionally biased region" description="Pro residues" evidence="1">
    <location>
        <begin position="696"/>
        <end position="706"/>
    </location>
</feature>
<feature type="compositionally biased region" description="Low complexity" evidence="1">
    <location>
        <begin position="936"/>
        <end position="949"/>
    </location>
</feature>
<feature type="compositionally biased region" description="Polar residues" evidence="1">
    <location>
        <begin position="829"/>
        <end position="839"/>
    </location>
</feature>
<evidence type="ECO:0000256" key="1">
    <source>
        <dbReference type="SAM" id="MobiDB-lite"/>
    </source>
</evidence>
<protein>
    <submittedName>
        <fullName evidence="2">Uncharacterized protein</fullName>
    </submittedName>
</protein>
<comment type="caution">
    <text evidence="2">The sequence shown here is derived from an EMBL/GenBank/DDBJ whole genome shotgun (WGS) entry which is preliminary data.</text>
</comment>
<feature type="compositionally biased region" description="Polar residues" evidence="1">
    <location>
        <begin position="1046"/>
        <end position="1065"/>
    </location>
</feature>
<feature type="compositionally biased region" description="Polar residues" evidence="1">
    <location>
        <begin position="1024"/>
        <end position="1039"/>
    </location>
</feature>
<feature type="compositionally biased region" description="Pro residues" evidence="1">
    <location>
        <begin position="595"/>
        <end position="618"/>
    </location>
</feature>
<feature type="region of interest" description="Disordered" evidence="1">
    <location>
        <begin position="96"/>
        <end position="191"/>
    </location>
</feature>
<sequence>MDDLYGNAWGDPVIPDTTTTSSLGSQSTSTSSWISPKLSHDDEDDLAAPSWSTGTGIKWNEPSEDDHGFGWSRHTDPDLAWGTSVYETIQIGNLSEAHTIQEQPVYEEAESFPGSKDDEGEEDEEEKGVEVTPHQSPHFEEKPLEPPEVFPPHVEEEIPSLPRSPELSQRTPVVSRSPSPDGFGTFTSGFDTAESSISPDLAFTLEDDAWGSAWATEDRSDDEHEGKGKVVDEWEEAKRMKEKQDRVVPPEVLDEIMSNCDKLCSTLWPNTPSELVDADKDSWRNRIRSGMEGVEGLEALKKELLPERILQPAVKFNKTTIAKRMAKDIHLTRNLPIVKNSPMSHYLASKGSTAWEDAVKVRKEVSEDDVIPAGWRILEKGSQSPVLNHSKTQKAGGFFSFFSRRDSKVPAGASGVVTPASRRSQSPTSAPIQTGTGKAPALSERTTSSARASLDSRRSMSVTGTTEVTTPSSTVASPASSTPPVQLPAPQPSTSATSTVSQTPSTGTSSSYADAPEPVFDRAQSPQPAPSAVSRFLGRFGRRRTAVPTSSAHSSIALSSDDLEYLSDIVPSVNDDPADDPLEQLSRSAAMKAEPLPPVLPPPPLAPPPAPPRVPPPRIESIQPDKAIPSPSLVPTQAGSSKALPAQPPNQSNGFDAFFDSLEFKPMEPEKSLPSSRSSTPKSMGSSPLQPTPASRLPPPLPPPSSSRPQSPATFAVPTQSSRPASPFTTIPTERPASQPILPPPPNTGSRAQSPITVPLPRRGSSTQLTSTNAKPISRASSALGRAGSHQSIPLRPKVPLSFTIPPPPSAKPSSASSSSGSPPTPGSNVESALPTPTSARPLAELYPNAVRLQSNGTLLPPAQPSSFMIPPPPSSTSRPHTPGISSTNTHAITTNSNHNSRTVPPPLPIIAPPPPSQPAQASAVSFDDEDDDFSDFQSSATVPSSNANPLPPIPPPTSSNSRPSQGSTLSATLPGPSSFLAPLPPPPKSSTGAWSFNTPARSNAGMGASGFSSFRTPSPPPLTSQASPSTAFDSSFTSDHGLLPQAQSSGFDDWDSFTTHSLKTPSPPKPPAKTLPPPPQPPRIPPPPQDAGSPKPKFKPPPLQKSPPTSPKMRAEHQHTLSLVEMAAARPGQWPAPPSPLPQALAFPFPAPGTGSALGLRGTSKRTVDLMGDDEAEGDSTESSFGKFGSADKLVAASVSSPAMLSPHSKPTMSSADAMFGSMMKPMNVAQSQSLGTVSSTGSNQWLMNSGSNSSNGSWGAGFGVGTSALASNSTKPAGKMGWTMIPMPEFAFRFTELSPGRHRNATKPLPFWSYLCALDSSTRPQHVRLSPLPFPNIVQMVQVWPQTMHGGRPTVLAIAWNSHSHVDQPPQWIGWMDRARLILNHLHQRPHPRPQRPQSRPRDIAINMIPIPYPDARFYLPSAPPGRSSSSRTPSKLYKRPEPDKVSPKQTKKGAVKKLLKPRVFVGACKSVLAKVHKAKGKHTHAQPDVCSDTTNAVPASDGISADTEESESEGEGTDEDQEVEIRDGDADNVEMEVEVVVGDISTVAPLSSEEMEGIAEEDAPVPVAVPEIPVIQPSFTEEESIDCIACVLGIDHGNSDVESDVSQIEDPQGSTETEVSAPVLNADAEIVNDVSEKVDENVIVQNESPDPEDVQVVAEQAHESSAIVKPPVVYANAGTSTDDLSCVSLDLVPISKTPSPSPSVPALLDASPVTTSVDAHNEVSTEVRAKTLTALINEAVARISDATGLPPSAIIQFAANLYSHEILVPSAAQSAAPEAPSPSPAPTKVTAEVSIQTDDVPVSTEDEEEVDGCIISPMTADEREEEFELIDRVMRGARARKRAALDVGEQMIWFGIEDKILNEKYFLIIQTASIPDVVCTTHVISTLN</sequence>
<feature type="compositionally biased region" description="Acidic residues" evidence="1">
    <location>
        <begin position="118"/>
        <end position="127"/>
    </location>
</feature>
<feature type="compositionally biased region" description="Polar residues" evidence="1">
    <location>
        <begin position="421"/>
        <end position="436"/>
    </location>
</feature>
<feature type="compositionally biased region" description="Polar residues" evidence="1">
    <location>
        <begin position="992"/>
        <end position="1002"/>
    </location>
</feature>
<gene>
    <name evidence="2" type="ORF">NLI96_g8840</name>
</gene>
<feature type="compositionally biased region" description="Low complexity" evidence="1">
    <location>
        <begin position="445"/>
        <end position="484"/>
    </location>
</feature>
<feature type="compositionally biased region" description="Low complexity" evidence="1">
    <location>
        <begin position="672"/>
        <end position="695"/>
    </location>
</feature>
<evidence type="ECO:0000313" key="3">
    <source>
        <dbReference type="Proteomes" id="UP001212997"/>
    </source>
</evidence>
<feature type="compositionally biased region" description="Pro residues" evidence="1">
    <location>
        <begin position="904"/>
        <end position="918"/>
    </location>
</feature>
<feature type="region of interest" description="Disordered" evidence="1">
    <location>
        <begin position="1421"/>
        <end position="1459"/>
    </location>
</feature>
<evidence type="ECO:0000313" key="2">
    <source>
        <dbReference type="EMBL" id="KAJ3479764.1"/>
    </source>
</evidence>
<dbReference type="Proteomes" id="UP001212997">
    <property type="component" value="Unassembled WGS sequence"/>
</dbReference>
<feature type="region of interest" description="Disordered" evidence="1">
    <location>
        <begin position="409"/>
        <end position="533"/>
    </location>
</feature>
<feature type="compositionally biased region" description="Low complexity" evidence="1">
    <location>
        <begin position="1427"/>
        <end position="1437"/>
    </location>
</feature>
<feature type="compositionally biased region" description="Basic and acidic residues" evidence="1">
    <location>
        <begin position="662"/>
        <end position="671"/>
    </location>
</feature>
<name>A0AAD5UWY5_9APHY</name>
<feature type="compositionally biased region" description="Polar residues" evidence="1">
    <location>
        <begin position="717"/>
        <end position="732"/>
    </location>
</feature>
<feature type="compositionally biased region" description="Polar residues" evidence="1">
    <location>
        <begin position="764"/>
        <end position="775"/>
    </location>
</feature>
<feature type="compositionally biased region" description="Low complexity" evidence="1">
    <location>
        <begin position="778"/>
        <end position="789"/>
    </location>
</feature>
<feature type="compositionally biased region" description="Low complexity" evidence="1">
    <location>
        <begin position="812"/>
        <end position="822"/>
    </location>
</feature>
<feature type="compositionally biased region" description="Acidic residues" evidence="1">
    <location>
        <begin position="1509"/>
        <end position="1525"/>
    </location>
</feature>
<feature type="region of interest" description="Disordered" evidence="1">
    <location>
        <begin position="1"/>
        <end position="71"/>
    </location>
</feature>
<feature type="region of interest" description="Disordered" evidence="1">
    <location>
        <begin position="569"/>
        <end position="1118"/>
    </location>
</feature>
<feature type="compositionally biased region" description="Polar residues" evidence="1">
    <location>
        <begin position="166"/>
        <end position="178"/>
    </location>
</feature>
<feature type="region of interest" description="Disordered" evidence="1">
    <location>
        <begin position="1482"/>
        <end position="1528"/>
    </location>
</feature>
<organism evidence="2 3">
    <name type="scientific">Meripilus lineatus</name>
    <dbReference type="NCBI Taxonomy" id="2056292"/>
    <lineage>
        <taxon>Eukaryota</taxon>
        <taxon>Fungi</taxon>
        <taxon>Dikarya</taxon>
        <taxon>Basidiomycota</taxon>
        <taxon>Agaricomycotina</taxon>
        <taxon>Agaricomycetes</taxon>
        <taxon>Polyporales</taxon>
        <taxon>Meripilaceae</taxon>
        <taxon>Meripilus</taxon>
    </lineage>
</organism>
<dbReference type="EMBL" id="JANAWD010000418">
    <property type="protein sequence ID" value="KAJ3479764.1"/>
    <property type="molecule type" value="Genomic_DNA"/>
</dbReference>
<keyword evidence="3" id="KW-1185">Reference proteome</keyword>
<feature type="compositionally biased region" description="Pro residues" evidence="1">
    <location>
        <begin position="1100"/>
        <end position="1111"/>
    </location>
</feature>